<organism evidence="1 2">
    <name type="scientific">Entamoeba histolytica HM-3:IMSS</name>
    <dbReference type="NCBI Taxonomy" id="885315"/>
    <lineage>
        <taxon>Eukaryota</taxon>
        <taxon>Amoebozoa</taxon>
        <taxon>Evosea</taxon>
        <taxon>Archamoebae</taxon>
        <taxon>Mastigamoebida</taxon>
        <taxon>Entamoebidae</taxon>
        <taxon>Entamoeba</taxon>
    </lineage>
</organism>
<dbReference type="EMBL" id="KB638531">
    <property type="protein sequence ID" value="EMS12191.1"/>
    <property type="molecule type" value="Genomic_DNA"/>
</dbReference>
<accession>M7W2H0</accession>
<protein>
    <submittedName>
        <fullName evidence="1">Uncharacterized protein</fullName>
    </submittedName>
</protein>
<dbReference type="OrthoDB" id="25620at2759"/>
<dbReference type="VEuPathDB" id="AmoebaDB:KM1_058610"/>
<name>M7W2H0_ENTHI</name>
<evidence type="ECO:0000313" key="2">
    <source>
        <dbReference type="Proteomes" id="UP000030780"/>
    </source>
</evidence>
<reference evidence="1 2" key="1">
    <citation type="submission" date="2013-01" db="EMBL/GenBank/DDBJ databases">
        <authorList>
            <person name="Inman J."/>
            <person name="Zafar N."/>
            <person name="Lorenzi H."/>
            <person name="Caler E."/>
        </authorList>
    </citation>
    <scope>NUCLEOTIDE SEQUENCE [LARGE SCALE GENOMIC DNA]</scope>
    <source>
        <strain evidence="1 2">HM-3:IMSS</strain>
    </source>
</reference>
<evidence type="ECO:0000313" key="1">
    <source>
        <dbReference type="EMBL" id="EMS12191.1"/>
    </source>
</evidence>
<dbReference type="AlphaFoldDB" id="M7W2H0"/>
<sequence>MKRMMKFDIKEPGHAFWLDNQSNNYLFAFGWSGDILVCKENYKTISSCKQCSFEFEGISNALCGKEYTEPFTPERIIVIEMK</sequence>
<proteinExistence type="predicted"/>
<dbReference type="Proteomes" id="UP000030780">
    <property type="component" value="Unassembled WGS sequence"/>
</dbReference>
<gene>
    <name evidence="1" type="ORF">KM1_058610</name>
</gene>